<keyword evidence="3 7" id="KW-1003">Cell membrane</keyword>
<keyword evidence="4 8" id="KW-0812">Transmembrane</keyword>
<evidence type="ECO:0000313" key="9">
    <source>
        <dbReference type="EMBL" id="MFD2601397.1"/>
    </source>
</evidence>
<feature type="transmembrane region" description="Helical" evidence="8">
    <location>
        <begin position="308"/>
        <end position="325"/>
    </location>
</feature>
<keyword evidence="5 8" id="KW-1133">Transmembrane helix</keyword>
<evidence type="ECO:0000256" key="2">
    <source>
        <dbReference type="ARBA" id="ARBA00010323"/>
    </source>
</evidence>
<dbReference type="PIRSF" id="PIRSF500217">
    <property type="entry name" value="AlgI"/>
    <property type="match status" value="1"/>
</dbReference>
<evidence type="ECO:0000256" key="6">
    <source>
        <dbReference type="ARBA" id="ARBA00023136"/>
    </source>
</evidence>
<sequence>MLFNSLDFAIFFPLLFIGYWLLFSKTVKLQNSFLLAASYFFYACWDWRFVLLLLGVTLFNFYLGKGIKNVIPSKKKLVLVSGIIVNLLVLGWFKYFNFFIDSFKGTYSFFGYNFELSLYTVLLPVGISFYTFQCISYITDVYRGQTEASDDIHSFLLFVAFFPQLISGPIERKNHLMPQIQKKRLFDYPLAVNGMRMILLGLFEKMVIADNCAPIVARIYDSYEIQTGSSLFAATILYSFQIYGDFSGYSHMAIGCAALLGIRLKDNFRYPYLAKNIAEFWRRWHMSFSSWLRDYIYFPLGGSRKGNFIQIRNLIIVFVVSGIWHGAKWTFVIYGFSHAFLYICYIYYKKWVAKEKQTDGSMLFGNIKSFMAFCFTFVYLTLARVFFKSSSVSDAIHYLKRIFNTSLFVKPDMSRGMLLCLFLFLGIEYLQRNRKHILDISFIKYKVIRYCIYLFMMLCVFYFSGESDSFIYFKF</sequence>
<dbReference type="PANTHER" id="PTHR13285">
    <property type="entry name" value="ACYLTRANSFERASE"/>
    <property type="match status" value="1"/>
</dbReference>
<dbReference type="PIRSF" id="PIRSF016636">
    <property type="entry name" value="AlgI_DltB"/>
    <property type="match status" value="1"/>
</dbReference>
<dbReference type="InterPro" id="IPR024194">
    <property type="entry name" value="Ac/AlaTfrase_AlgI/DltB"/>
</dbReference>
<gene>
    <name evidence="9" type="ORF">ACFSR3_04960</name>
</gene>
<keyword evidence="7" id="KW-0012">Acyltransferase</keyword>
<protein>
    <submittedName>
        <fullName evidence="9">MBOAT family O-acyltransferase</fullName>
    </submittedName>
</protein>
<evidence type="ECO:0000256" key="4">
    <source>
        <dbReference type="ARBA" id="ARBA00022692"/>
    </source>
</evidence>
<evidence type="ECO:0000256" key="3">
    <source>
        <dbReference type="ARBA" id="ARBA00022475"/>
    </source>
</evidence>
<feature type="transmembrane region" description="Helical" evidence="8">
    <location>
        <begin position="6"/>
        <end position="22"/>
    </location>
</feature>
<comment type="similarity">
    <text evidence="2 7">Belongs to the membrane-bound acyltransferase family.</text>
</comment>
<evidence type="ECO:0000256" key="5">
    <source>
        <dbReference type="ARBA" id="ARBA00022989"/>
    </source>
</evidence>
<keyword evidence="10" id="KW-1185">Reference proteome</keyword>
<dbReference type="InterPro" id="IPR004299">
    <property type="entry name" value="MBOAT_fam"/>
</dbReference>
<evidence type="ECO:0000313" key="10">
    <source>
        <dbReference type="Proteomes" id="UP001597480"/>
    </source>
</evidence>
<feature type="transmembrane region" description="Helical" evidence="8">
    <location>
        <begin position="112"/>
        <end position="132"/>
    </location>
</feature>
<dbReference type="Pfam" id="PF03062">
    <property type="entry name" value="MBOAT"/>
    <property type="match status" value="1"/>
</dbReference>
<evidence type="ECO:0000256" key="7">
    <source>
        <dbReference type="PIRNR" id="PIRNR016636"/>
    </source>
</evidence>
<accession>A0ABW5NSZ6</accession>
<reference evidence="10" key="1">
    <citation type="journal article" date="2019" name="Int. J. Syst. Evol. Microbiol.">
        <title>The Global Catalogue of Microorganisms (GCM) 10K type strain sequencing project: providing services to taxonomists for standard genome sequencing and annotation.</title>
        <authorList>
            <consortium name="The Broad Institute Genomics Platform"/>
            <consortium name="The Broad Institute Genome Sequencing Center for Infectious Disease"/>
            <person name="Wu L."/>
            <person name="Ma J."/>
        </authorList>
    </citation>
    <scope>NUCLEOTIDE SEQUENCE [LARGE SCALE GENOMIC DNA]</scope>
    <source>
        <strain evidence="10">KCTC 42107</strain>
    </source>
</reference>
<keyword evidence="7" id="KW-0808">Transferase</keyword>
<name>A0ABW5NSZ6_9FLAO</name>
<feature type="transmembrane region" description="Helical" evidence="8">
    <location>
        <begin position="369"/>
        <end position="387"/>
    </location>
</feature>
<comment type="subcellular location">
    <subcellularLocation>
        <location evidence="1">Cell membrane</location>
        <topology evidence="1">Multi-pass membrane protein</topology>
    </subcellularLocation>
</comment>
<feature type="transmembrane region" description="Helical" evidence="8">
    <location>
        <begin position="79"/>
        <end position="100"/>
    </location>
</feature>
<dbReference type="InterPro" id="IPR028362">
    <property type="entry name" value="AlgI"/>
</dbReference>
<keyword evidence="6 7" id="KW-0472">Membrane</keyword>
<feature type="transmembrane region" description="Helical" evidence="8">
    <location>
        <begin position="447"/>
        <end position="465"/>
    </location>
</feature>
<organism evidence="9 10">
    <name type="scientific">Flavobacterium suzhouense</name>
    <dbReference type="NCBI Taxonomy" id="1529638"/>
    <lineage>
        <taxon>Bacteria</taxon>
        <taxon>Pseudomonadati</taxon>
        <taxon>Bacteroidota</taxon>
        <taxon>Flavobacteriia</taxon>
        <taxon>Flavobacteriales</taxon>
        <taxon>Flavobacteriaceae</taxon>
        <taxon>Flavobacterium</taxon>
    </lineage>
</organism>
<dbReference type="PANTHER" id="PTHR13285:SF18">
    <property type="entry name" value="PROTEIN-CYSTEINE N-PALMITOYLTRANSFERASE RASP"/>
    <property type="match status" value="1"/>
</dbReference>
<evidence type="ECO:0000256" key="1">
    <source>
        <dbReference type="ARBA" id="ARBA00004651"/>
    </source>
</evidence>
<dbReference type="Proteomes" id="UP001597480">
    <property type="component" value="Unassembled WGS sequence"/>
</dbReference>
<proteinExistence type="inferred from homology"/>
<comment type="caution">
    <text evidence="9">The sequence shown here is derived from an EMBL/GenBank/DDBJ whole genome shotgun (WGS) entry which is preliminary data.</text>
</comment>
<dbReference type="InterPro" id="IPR051085">
    <property type="entry name" value="MB_O-acyltransferase"/>
</dbReference>
<feature type="transmembrane region" description="Helical" evidence="8">
    <location>
        <begin position="407"/>
        <end position="427"/>
    </location>
</feature>
<feature type="transmembrane region" description="Helical" evidence="8">
    <location>
        <begin position="331"/>
        <end position="348"/>
    </location>
</feature>
<evidence type="ECO:0000256" key="8">
    <source>
        <dbReference type="SAM" id="Phobius"/>
    </source>
</evidence>
<dbReference type="EMBL" id="JBHUMD010000006">
    <property type="protein sequence ID" value="MFD2601397.1"/>
    <property type="molecule type" value="Genomic_DNA"/>
</dbReference>
<feature type="transmembrane region" description="Helical" evidence="8">
    <location>
        <begin position="34"/>
        <end position="59"/>
    </location>
</feature>
<dbReference type="RefSeq" id="WP_379819980.1">
    <property type="nucleotide sequence ID" value="NZ_JBHUMD010000006.1"/>
</dbReference>